<accession>D5QIN1</accession>
<name>D5QIN1_NOVHA</name>
<dbReference type="Proteomes" id="UP000006468">
    <property type="component" value="Chromosome"/>
</dbReference>
<comment type="caution">
    <text evidence="1">The sequence shown here is derived from an EMBL/GenBank/DDBJ whole genome shotgun (WGS) entry which is preliminary data.</text>
</comment>
<dbReference type="HOGENOM" id="CLU_097193_1_0_5"/>
<proteinExistence type="predicted"/>
<reference evidence="1 2" key="1">
    <citation type="journal article" date="2010" name="J. Bacteriol.">
        <title>Genome sequence of a cellulose-producing bacterium, Gluconacetobacter hansenii ATCC 23769.</title>
        <authorList>
            <person name="Iyer P.R."/>
            <person name="Geib S.M."/>
            <person name="Catchmark J."/>
            <person name="Kao T.H."/>
            <person name="Tien M."/>
        </authorList>
    </citation>
    <scope>NUCLEOTIDE SEQUENCE [LARGE SCALE GENOMIC DNA]</scope>
    <source>
        <strain evidence="1 2">ATCC 23769</strain>
    </source>
</reference>
<evidence type="ECO:0000313" key="1">
    <source>
        <dbReference type="EMBL" id="EFG83026.1"/>
    </source>
</evidence>
<evidence type="ECO:0000313" key="2">
    <source>
        <dbReference type="Proteomes" id="UP000006468"/>
    </source>
</evidence>
<protein>
    <submittedName>
        <fullName evidence="1">Uncharacterized protein</fullName>
    </submittedName>
</protein>
<dbReference type="EMBL" id="ADTV01000064">
    <property type="protein sequence ID" value="EFG83026.1"/>
    <property type="molecule type" value="Genomic_DNA"/>
</dbReference>
<sequence length="265" mass="27943">MHTSAVNADAVRECPPIMQEMPMTMIPVTMPTTWNLPSMQGVPRVLGNVADDVRAMGSVTLGTMLDDYQISSAASLWGIFDATGAQVLTAAHVRAVEFESAHAISDAPQEDGAFVSYNKVATPRRFLLEMLCDGSQTGSGGLDSLVSQYSPIAAWGNMTGGGARMVRASFLATLAAMEDDTATYAVHTPEYSLASVNVVGHRYRRETRGGITLLVVQVMVVEVRCTATQSYATTATAAGQVMRSGGTVQATDATTAQLASLADVI</sequence>
<organism evidence="1 2">
    <name type="scientific">Novacetimonas hansenii ATCC 23769</name>
    <dbReference type="NCBI Taxonomy" id="714995"/>
    <lineage>
        <taxon>Bacteria</taxon>
        <taxon>Pseudomonadati</taxon>
        <taxon>Pseudomonadota</taxon>
        <taxon>Alphaproteobacteria</taxon>
        <taxon>Acetobacterales</taxon>
        <taxon>Acetobacteraceae</taxon>
        <taxon>Novacetimonas</taxon>
    </lineage>
</organism>
<dbReference type="AlphaFoldDB" id="D5QIN1"/>
<gene>
    <name evidence="1" type="ORF">GXY_15062</name>
</gene>